<comment type="caution">
    <text evidence="1">The sequence shown here is derived from an EMBL/GenBank/DDBJ whole genome shotgun (WGS) entry which is preliminary data.</text>
</comment>
<dbReference type="SUPFAM" id="SSF48452">
    <property type="entry name" value="TPR-like"/>
    <property type="match status" value="1"/>
</dbReference>
<dbReference type="Proteomes" id="UP000236546">
    <property type="component" value="Unassembled WGS sequence"/>
</dbReference>
<name>A0A2K0SWN6_9HYPO</name>
<gene>
    <name evidence="1" type="ORF">TGAMA5MH_10432</name>
</gene>
<protein>
    <submittedName>
        <fullName evidence="1">Uncharacterized protein</fullName>
    </submittedName>
</protein>
<organism evidence="1 2">
    <name type="scientific">Trichoderma gamsii</name>
    <dbReference type="NCBI Taxonomy" id="398673"/>
    <lineage>
        <taxon>Eukaryota</taxon>
        <taxon>Fungi</taxon>
        <taxon>Dikarya</taxon>
        <taxon>Ascomycota</taxon>
        <taxon>Pezizomycotina</taxon>
        <taxon>Sordariomycetes</taxon>
        <taxon>Hypocreomycetidae</taxon>
        <taxon>Hypocreales</taxon>
        <taxon>Hypocreaceae</taxon>
        <taxon>Trichoderma</taxon>
    </lineage>
</organism>
<dbReference type="EMBL" id="MTYH01000140">
    <property type="protein sequence ID" value="PNP37664.1"/>
    <property type="molecule type" value="Genomic_DNA"/>
</dbReference>
<evidence type="ECO:0000313" key="1">
    <source>
        <dbReference type="EMBL" id="PNP37664.1"/>
    </source>
</evidence>
<dbReference type="AlphaFoldDB" id="A0A2K0SWN6"/>
<dbReference type="InterPro" id="IPR011990">
    <property type="entry name" value="TPR-like_helical_dom_sf"/>
</dbReference>
<reference evidence="1 2" key="1">
    <citation type="submission" date="2017-02" db="EMBL/GenBank/DDBJ databases">
        <title>Genomes of Trichoderma spp. with biocontrol activity.</title>
        <authorList>
            <person name="Gardiner D."/>
            <person name="Kazan K."/>
            <person name="Vos C."/>
            <person name="Harvey P."/>
        </authorList>
    </citation>
    <scope>NUCLEOTIDE SEQUENCE [LARGE SCALE GENOMIC DNA]</scope>
    <source>
        <strain evidence="1 2">A5MH</strain>
    </source>
</reference>
<sequence>MARHNNRYHEARDLFREQGRLAREEPSSIESEAEICRAIGNEGMTTYNLWQLSDPTDPTLLDAAFSQLQERITRAQDLQRHISKVDPRSKYLAMVQTWEIIAMDRLTLCYIAAGKTEAAVQIAEESQRKQSRQDPTVTAFSKFYYGNALWHDGQAEKALKQWNAPSGTCSAPMALCKEPGKEHNEHLQLMADAGVDFDTYDEQGFSALDHAVLSDSPHAREAIPIVEKALRSALQLTSKDVDKEILIRKQQAELRRQYRTIFQEHMRPVLRKKPSGAFNELRKIYARFISQDTKERRMFSRFHYMKFTDFVNHGELPISTSGLDKQFSDAMEETQKPKEDDFVIFISYRWIGGGNGPDDESGTQWHRIINAVEKFKKVNPHLDPDSLGLWLDYFCVDQVDGQEKERGVDALPLAVVQCNAMISLVDETYYERAWCAVEVMLMRAIVESYGLHQWWEDRDGSFEEGDTTHVLDVGNLKLTEEKSDRPKIDFLVRQSKLLGRDVV</sequence>
<dbReference type="OrthoDB" id="423576at2759"/>
<evidence type="ECO:0000313" key="2">
    <source>
        <dbReference type="Proteomes" id="UP000236546"/>
    </source>
</evidence>
<proteinExistence type="predicted"/>
<accession>A0A2K0SWN6</accession>